<accession>A0A644XPE0</accession>
<name>A0A644XPE0_9ZZZZ</name>
<feature type="domain" description="DUF1468" evidence="2">
    <location>
        <begin position="50"/>
        <end position="202"/>
    </location>
</feature>
<organism evidence="3">
    <name type="scientific">bioreactor metagenome</name>
    <dbReference type="NCBI Taxonomy" id="1076179"/>
    <lineage>
        <taxon>unclassified sequences</taxon>
        <taxon>metagenomes</taxon>
        <taxon>ecological metagenomes</taxon>
    </lineage>
</organism>
<keyword evidence="1" id="KW-0472">Membrane</keyword>
<evidence type="ECO:0000259" key="2">
    <source>
        <dbReference type="Pfam" id="PF07331"/>
    </source>
</evidence>
<gene>
    <name evidence="3" type="ORF">SDC9_64476</name>
</gene>
<comment type="caution">
    <text evidence="3">The sequence shown here is derived from an EMBL/GenBank/DDBJ whole genome shotgun (WGS) entry which is preliminary data.</text>
</comment>
<keyword evidence="1" id="KW-0812">Transmembrane</keyword>
<dbReference type="Pfam" id="PF07331">
    <property type="entry name" value="TctB"/>
    <property type="match status" value="1"/>
</dbReference>
<evidence type="ECO:0000256" key="1">
    <source>
        <dbReference type="SAM" id="Phobius"/>
    </source>
</evidence>
<dbReference type="AlphaFoldDB" id="A0A644XPE0"/>
<protein>
    <recommendedName>
        <fullName evidence="2">DUF1468 domain-containing protein</fullName>
    </recommendedName>
</protein>
<feature type="transmembrane region" description="Helical" evidence="1">
    <location>
        <begin position="89"/>
        <end position="111"/>
    </location>
</feature>
<feature type="transmembrane region" description="Helical" evidence="1">
    <location>
        <begin position="132"/>
        <end position="161"/>
    </location>
</feature>
<reference evidence="3" key="1">
    <citation type="submission" date="2019-08" db="EMBL/GenBank/DDBJ databases">
        <authorList>
            <person name="Kucharzyk K."/>
            <person name="Murdoch R.W."/>
            <person name="Higgins S."/>
            <person name="Loffler F."/>
        </authorList>
    </citation>
    <scope>NUCLEOTIDE SEQUENCE</scope>
</reference>
<sequence>MGLFLSISWFQGISLGMKRGFQGTVVVSCIQGMCINEGVFMNKETRNSLISGAIFLAFGVYLYFSGIGFEGRMRPPMNGDVGPAFMPKLIGIFIMLLSLGLLLSNLIPYLMKRKAGTYVSEPRQKATFSVKVILTVVLMFLYMLLLSPVGFILSSIAYLFAQMAVIEGTLTKKKCLVFGSISVVSPVLIYLVFVHVFSLMLPAGILG</sequence>
<feature type="transmembrane region" description="Helical" evidence="1">
    <location>
        <begin position="49"/>
        <end position="69"/>
    </location>
</feature>
<feature type="transmembrane region" description="Helical" evidence="1">
    <location>
        <begin position="181"/>
        <end position="206"/>
    </location>
</feature>
<proteinExistence type="predicted"/>
<evidence type="ECO:0000313" key="3">
    <source>
        <dbReference type="EMBL" id="MPM18070.1"/>
    </source>
</evidence>
<dbReference type="InterPro" id="IPR009936">
    <property type="entry name" value="DUF1468"/>
</dbReference>
<dbReference type="EMBL" id="VSSQ01002915">
    <property type="protein sequence ID" value="MPM18070.1"/>
    <property type="molecule type" value="Genomic_DNA"/>
</dbReference>
<keyword evidence="1" id="KW-1133">Transmembrane helix</keyword>